<dbReference type="EMBL" id="VSSQ01016815">
    <property type="protein sequence ID" value="MPM58535.1"/>
    <property type="molecule type" value="Genomic_DNA"/>
</dbReference>
<reference evidence="1" key="1">
    <citation type="submission" date="2019-08" db="EMBL/GenBank/DDBJ databases">
        <authorList>
            <person name="Kucharzyk K."/>
            <person name="Murdoch R.W."/>
            <person name="Higgins S."/>
            <person name="Loffler F."/>
        </authorList>
    </citation>
    <scope>NUCLEOTIDE SEQUENCE</scope>
</reference>
<accession>A0A645AZ67</accession>
<name>A0A645AZ67_9ZZZZ</name>
<protein>
    <submittedName>
        <fullName evidence="1">Uncharacterized protein</fullName>
    </submittedName>
</protein>
<sequence length="49" mass="5252">MPLSTAGFDFSAVVPMSLSQFANPAIPGRQAIVQAYAKDAFSYKTLSKK</sequence>
<gene>
    <name evidence="1" type="ORF">SDC9_105366</name>
</gene>
<evidence type="ECO:0000313" key="1">
    <source>
        <dbReference type="EMBL" id="MPM58535.1"/>
    </source>
</evidence>
<proteinExistence type="predicted"/>
<comment type="caution">
    <text evidence="1">The sequence shown here is derived from an EMBL/GenBank/DDBJ whole genome shotgun (WGS) entry which is preliminary data.</text>
</comment>
<dbReference type="AlphaFoldDB" id="A0A645AZ67"/>
<organism evidence="1">
    <name type="scientific">bioreactor metagenome</name>
    <dbReference type="NCBI Taxonomy" id="1076179"/>
    <lineage>
        <taxon>unclassified sequences</taxon>
        <taxon>metagenomes</taxon>
        <taxon>ecological metagenomes</taxon>
    </lineage>
</organism>